<feature type="region of interest" description="Disordered" evidence="1">
    <location>
        <begin position="1"/>
        <end position="27"/>
    </location>
</feature>
<comment type="caution">
    <text evidence="3">The sequence shown here is derived from an EMBL/GenBank/DDBJ whole genome shotgun (WGS) entry which is preliminary data.</text>
</comment>
<dbReference type="Gene3D" id="3.40.109.10">
    <property type="entry name" value="NADH Oxidase"/>
    <property type="match status" value="1"/>
</dbReference>
<dbReference type="InterPro" id="IPR029479">
    <property type="entry name" value="Nitroreductase"/>
</dbReference>
<dbReference type="PANTHER" id="PTHR43745">
    <property type="entry name" value="NITROREDUCTASE MJ1384-RELATED"/>
    <property type="match status" value="1"/>
</dbReference>
<dbReference type="InterPro" id="IPR020051">
    <property type="entry name" value="SagB-type_dehydrogenase"/>
</dbReference>
<evidence type="ECO:0000313" key="4">
    <source>
        <dbReference type="Proteomes" id="UP001604267"/>
    </source>
</evidence>
<sequence>MAVVQSRQDRLPRRGAPRTELPEGAQPSAGLVETILQRRSDRDFTGAPLALDELATVVRLAGSVTAEADLELTDGTPLTMGFRAVPSAGGLYPVELWLAALRVDGLEPGLHRYLPAEDALARRAGPDAMASLLASFDPQDGQIDFERAAAVVLLVGTPWRAMRKYGPRGMRSMFHEAGGIAQNTHLAATALGLRSVDFSGFYDDEAHEAMGLDGTHRVLLHTVLLGAG</sequence>
<dbReference type="PANTHER" id="PTHR43745:SF2">
    <property type="entry name" value="NITROREDUCTASE MJ1384-RELATED"/>
    <property type="match status" value="1"/>
</dbReference>
<proteinExistence type="predicted"/>
<dbReference type="EMBL" id="JBICYV010000006">
    <property type="protein sequence ID" value="MFG3011453.1"/>
    <property type="molecule type" value="Genomic_DNA"/>
</dbReference>
<evidence type="ECO:0000259" key="2">
    <source>
        <dbReference type="Pfam" id="PF00881"/>
    </source>
</evidence>
<dbReference type="SUPFAM" id="SSF55469">
    <property type="entry name" value="FMN-dependent nitroreductase-like"/>
    <property type="match status" value="1"/>
</dbReference>
<dbReference type="NCBIfam" id="TIGR03605">
    <property type="entry name" value="antibiot_sagB"/>
    <property type="match status" value="1"/>
</dbReference>
<protein>
    <submittedName>
        <fullName evidence="3">SagB/ThcOx family dehydrogenase</fullName>
    </submittedName>
</protein>
<dbReference type="InterPro" id="IPR052544">
    <property type="entry name" value="Bacteriocin_Proc_Enz"/>
</dbReference>
<dbReference type="Pfam" id="PF00881">
    <property type="entry name" value="Nitroreductase"/>
    <property type="match status" value="1"/>
</dbReference>
<gene>
    <name evidence="3" type="ORF">ACGFZB_13525</name>
</gene>
<dbReference type="CDD" id="cd02142">
    <property type="entry name" value="McbC_SagB-like_oxidoreductase"/>
    <property type="match status" value="1"/>
</dbReference>
<keyword evidence="4" id="KW-1185">Reference proteome</keyword>
<name>A0ABW7B5T8_9ACTN</name>
<accession>A0ABW7B5T8</accession>
<feature type="domain" description="Nitroreductase" evidence="2">
    <location>
        <begin position="35"/>
        <end position="221"/>
    </location>
</feature>
<evidence type="ECO:0000256" key="1">
    <source>
        <dbReference type="SAM" id="MobiDB-lite"/>
    </source>
</evidence>
<dbReference type="Proteomes" id="UP001604267">
    <property type="component" value="Unassembled WGS sequence"/>
</dbReference>
<reference evidence="3 4" key="1">
    <citation type="submission" date="2024-10" db="EMBL/GenBank/DDBJ databases">
        <title>The Natural Products Discovery Center: Release of the First 8490 Sequenced Strains for Exploring Actinobacteria Biosynthetic Diversity.</title>
        <authorList>
            <person name="Kalkreuter E."/>
            <person name="Kautsar S.A."/>
            <person name="Yang D."/>
            <person name="Bader C.D."/>
            <person name="Teijaro C.N."/>
            <person name="Fluegel L."/>
            <person name="Davis C.M."/>
            <person name="Simpson J.R."/>
            <person name="Lauterbach L."/>
            <person name="Steele A.D."/>
            <person name="Gui C."/>
            <person name="Meng S."/>
            <person name="Li G."/>
            <person name="Viehrig K."/>
            <person name="Ye F."/>
            <person name="Su P."/>
            <person name="Kiefer A.F."/>
            <person name="Nichols A."/>
            <person name="Cepeda A.J."/>
            <person name="Yan W."/>
            <person name="Fan B."/>
            <person name="Jiang Y."/>
            <person name="Adhikari A."/>
            <person name="Zheng C.-J."/>
            <person name="Schuster L."/>
            <person name="Cowan T.M."/>
            <person name="Smanski M.J."/>
            <person name="Chevrette M.G."/>
            <person name="De Carvalho L.P.S."/>
            <person name="Shen B."/>
        </authorList>
    </citation>
    <scope>NUCLEOTIDE SEQUENCE [LARGE SCALE GENOMIC DNA]</scope>
    <source>
        <strain evidence="3 4">NPDC048320</strain>
    </source>
</reference>
<dbReference type="InterPro" id="IPR000415">
    <property type="entry name" value="Nitroreductase-like"/>
</dbReference>
<dbReference type="RefSeq" id="WP_392817719.1">
    <property type="nucleotide sequence ID" value="NZ_JBICYV010000006.1"/>
</dbReference>
<organism evidence="3 4">
    <name type="scientific">Streptomyces cinerochromogenes</name>
    <dbReference type="NCBI Taxonomy" id="66422"/>
    <lineage>
        <taxon>Bacteria</taxon>
        <taxon>Bacillati</taxon>
        <taxon>Actinomycetota</taxon>
        <taxon>Actinomycetes</taxon>
        <taxon>Kitasatosporales</taxon>
        <taxon>Streptomycetaceae</taxon>
        <taxon>Streptomyces</taxon>
    </lineage>
</organism>
<evidence type="ECO:0000313" key="3">
    <source>
        <dbReference type="EMBL" id="MFG3011453.1"/>
    </source>
</evidence>